<evidence type="ECO:0000313" key="6">
    <source>
        <dbReference type="EMBL" id="OGY91935.1"/>
    </source>
</evidence>
<keyword evidence="3" id="KW-0067">ATP-binding</keyword>
<dbReference type="EMBL" id="MHKO01000033">
    <property type="protein sequence ID" value="OGY91935.1"/>
    <property type="molecule type" value="Genomic_DNA"/>
</dbReference>
<protein>
    <recommendedName>
        <fullName evidence="8">UDP-N-acetylmuramoyl-tripeptide--D-alanyl-D-alanine ligase</fullName>
    </recommendedName>
</protein>
<evidence type="ECO:0000256" key="1">
    <source>
        <dbReference type="ARBA" id="ARBA00022598"/>
    </source>
</evidence>
<feature type="domain" description="Mur ligase central" evidence="5">
    <location>
        <begin position="27"/>
        <end position="68"/>
    </location>
</feature>
<reference evidence="6 7" key="1">
    <citation type="journal article" date="2016" name="Nat. Commun.">
        <title>Thousands of microbial genomes shed light on interconnected biogeochemical processes in an aquifer system.</title>
        <authorList>
            <person name="Anantharaman K."/>
            <person name="Brown C.T."/>
            <person name="Hug L.A."/>
            <person name="Sharon I."/>
            <person name="Castelle C.J."/>
            <person name="Probst A.J."/>
            <person name="Thomas B.C."/>
            <person name="Singh A."/>
            <person name="Wilkins M.J."/>
            <person name="Karaoz U."/>
            <person name="Brodie E.L."/>
            <person name="Williams K.H."/>
            <person name="Hubbard S.S."/>
            <person name="Banfield J.F."/>
        </authorList>
    </citation>
    <scope>NUCLEOTIDE SEQUENCE [LARGE SCALE GENOMIC DNA]</scope>
</reference>
<feature type="domain" description="Mur ligase central" evidence="5">
    <location>
        <begin position="93"/>
        <end position="248"/>
    </location>
</feature>
<evidence type="ECO:0000259" key="4">
    <source>
        <dbReference type="Pfam" id="PF02875"/>
    </source>
</evidence>
<evidence type="ECO:0000256" key="3">
    <source>
        <dbReference type="ARBA" id="ARBA00022840"/>
    </source>
</evidence>
<comment type="caution">
    <text evidence="6">The sequence shown here is derived from an EMBL/GenBank/DDBJ whole genome shotgun (WGS) entry which is preliminary data.</text>
</comment>
<dbReference type="GO" id="GO:0005524">
    <property type="term" value="F:ATP binding"/>
    <property type="evidence" value="ECO:0007669"/>
    <property type="project" value="UniProtKB-KW"/>
</dbReference>
<name>A0A1G2BRX9_9BACT</name>
<dbReference type="InterPro" id="IPR036615">
    <property type="entry name" value="Mur_ligase_C_dom_sf"/>
</dbReference>
<dbReference type="PANTHER" id="PTHR43024">
    <property type="entry name" value="UDP-N-ACETYLMURAMOYL-TRIPEPTIDE--D-ALANYL-D-ALANINE LIGASE"/>
    <property type="match status" value="1"/>
</dbReference>
<dbReference type="STRING" id="1798553.A3H70_02210"/>
<feature type="domain" description="Mur ligase C-terminal" evidence="4">
    <location>
        <begin position="270"/>
        <end position="397"/>
    </location>
</feature>
<dbReference type="InterPro" id="IPR004101">
    <property type="entry name" value="Mur_ligase_C"/>
</dbReference>
<dbReference type="SUPFAM" id="SSF53244">
    <property type="entry name" value="MurD-like peptide ligases, peptide-binding domain"/>
    <property type="match status" value="1"/>
</dbReference>
<keyword evidence="1" id="KW-0436">Ligase</keyword>
<dbReference type="SUPFAM" id="SSF53623">
    <property type="entry name" value="MurD-like peptide ligases, catalytic domain"/>
    <property type="match status" value="1"/>
</dbReference>
<dbReference type="InterPro" id="IPR036565">
    <property type="entry name" value="Mur-like_cat_sf"/>
</dbReference>
<dbReference type="AlphaFoldDB" id="A0A1G2BRX9"/>
<dbReference type="Gene3D" id="3.90.190.20">
    <property type="entry name" value="Mur ligase, C-terminal domain"/>
    <property type="match status" value="1"/>
</dbReference>
<evidence type="ECO:0000256" key="2">
    <source>
        <dbReference type="ARBA" id="ARBA00022741"/>
    </source>
</evidence>
<evidence type="ECO:0008006" key="8">
    <source>
        <dbReference type="Google" id="ProtNLM"/>
    </source>
</evidence>
<evidence type="ECO:0000313" key="7">
    <source>
        <dbReference type="Proteomes" id="UP000178109"/>
    </source>
</evidence>
<dbReference type="Gene3D" id="3.40.1190.10">
    <property type="entry name" value="Mur-like, catalytic domain"/>
    <property type="match status" value="1"/>
</dbReference>
<proteinExistence type="predicted"/>
<dbReference type="GO" id="GO:0016881">
    <property type="term" value="F:acid-amino acid ligase activity"/>
    <property type="evidence" value="ECO:0007669"/>
    <property type="project" value="InterPro"/>
</dbReference>
<dbReference type="InterPro" id="IPR051046">
    <property type="entry name" value="MurCDEF_CellWall_CoF430Synth"/>
</dbReference>
<dbReference type="Pfam" id="PF02875">
    <property type="entry name" value="Mur_ligase_C"/>
    <property type="match status" value="1"/>
</dbReference>
<dbReference type="InterPro" id="IPR013221">
    <property type="entry name" value="Mur_ligase_cen"/>
</dbReference>
<dbReference type="Pfam" id="PF08245">
    <property type="entry name" value="Mur_ligase_M"/>
    <property type="match status" value="2"/>
</dbReference>
<keyword evidence="2" id="KW-0547">Nucleotide-binding</keyword>
<evidence type="ECO:0000259" key="5">
    <source>
        <dbReference type="Pfam" id="PF08245"/>
    </source>
</evidence>
<dbReference type="PANTHER" id="PTHR43024:SF1">
    <property type="entry name" value="UDP-N-ACETYLMURAMOYL-TRIPEPTIDE--D-ALANYL-D-ALANINE LIGASE"/>
    <property type="match status" value="1"/>
</dbReference>
<sequence>MKSLVIKLLHSITRAVLRKYKPTVIAITGSVGKTATKEAVFAVLATKYRVRKNAGNYNTEIGLPLTILGSVPPGRSPFKWLRVFIVGLKLLFAKQDYPAMLVLEMGADKPGDIGDLLEVVEPKVGIITAIAPTHTEQFGSVAGVAKEKGRLFKTINKDGWIVVNQDDGEVVDLSKNCKAQVATYGLETEKECTVRAAEISPSRSQNVSTGIAGVSFKLITDGTMTPVLLRGVIGRHQVYPALAAAAVARIFGIHMVAVAESLGRMAPTPGRMRVLSGIKRTIIIDDTYNASPVAMLAALEAVAELDGDSRKFAVLGDMLELGSLSVAEHAKIGQAAAAGQFDILITIGERSRDIARAAKAAAMSEDYIFEFDNAAAAGRFIQDRLEPGDIVLVKGSRGMHLEKVVKEIMAEPERAGELLAH</sequence>
<organism evidence="6 7">
    <name type="scientific">Candidatus Komeilibacteria bacterium RIFCSPLOWO2_02_FULL_48_11</name>
    <dbReference type="NCBI Taxonomy" id="1798553"/>
    <lineage>
        <taxon>Bacteria</taxon>
        <taxon>Candidatus Komeiliibacteriota</taxon>
    </lineage>
</organism>
<accession>A0A1G2BRX9</accession>
<gene>
    <name evidence="6" type="ORF">A3H70_02210</name>
</gene>
<dbReference type="Proteomes" id="UP000178109">
    <property type="component" value="Unassembled WGS sequence"/>
</dbReference>